<keyword evidence="5" id="KW-0460">Magnesium</keyword>
<keyword evidence="8" id="KW-1185">Reference proteome</keyword>
<evidence type="ECO:0000259" key="6">
    <source>
        <dbReference type="Pfam" id="PF01850"/>
    </source>
</evidence>
<comment type="cofactor">
    <cofactor evidence="5">
        <name>Mg(2+)</name>
        <dbReference type="ChEBI" id="CHEBI:18420"/>
    </cofactor>
</comment>
<evidence type="ECO:0000256" key="4">
    <source>
        <dbReference type="ARBA" id="ARBA00022801"/>
    </source>
</evidence>
<name>A0A6S7BX84_9BURK</name>
<comment type="function">
    <text evidence="5">Toxic component of a toxin-antitoxin (TA) system. An RNase.</text>
</comment>
<dbReference type="GO" id="GO:0090729">
    <property type="term" value="F:toxin activity"/>
    <property type="evidence" value="ECO:0007669"/>
    <property type="project" value="UniProtKB-KW"/>
</dbReference>
<accession>A0A6S7BX84</accession>
<dbReference type="InterPro" id="IPR002716">
    <property type="entry name" value="PIN_dom"/>
</dbReference>
<dbReference type="Proteomes" id="UP000494115">
    <property type="component" value="Unassembled WGS sequence"/>
</dbReference>
<evidence type="ECO:0000313" key="7">
    <source>
        <dbReference type="EMBL" id="CAB3801819.1"/>
    </source>
</evidence>
<dbReference type="RefSeq" id="WP_175107663.1">
    <property type="nucleotide sequence ID" value="NZ_CADIKM010000044.1"/>
</dbReference>
<feature type="domain" description="PIN" evidence="6">
    <location>
        <begin position="2"/>
        <end position="113"/>
    </location>
</feature>
<feature type="binding site" evidence="5">
    <location>
        <position position="5"/>
    </location>
    <ligand>
        <name>Mg(2+)</name>
        <dbReference type="ChEBI" id="CHEBI:18420"/>
    </ligand>
</feature>
<keyword evidence="3 5" id="KW-0479">Metal-binding</keyword>
<keyword evidence="4 5" id="KW-0378">Hydrolase</keyword>
<keyword evidence="5" id="KW-0800">Toxin</keyword>
<dbReference type="GO" id="GO:0004540">
    <property type="term" value="F:RNA nuclease activity"/>
    <property type="evidence" value="ECO:0007669"/>
    <property type="project" value="InterPro"/>
</dbReference>
<evidence type="ECO:0000256" key="2">
    <source>
        <dbReference type="ARBA" id="ARBA00022722"/>
    </source>
</evidence>
<sequence length="123" mass="13659">MILVDTSVWIDHINVSDPMLMTLLAEERVLAHPYVIGEISLGSLRDRDVVLGALLDLPRAPVATPEETLYLIEREGLFNRGIGYVDTSLLASARLQPGITIWTRDKRLKKVADELNLGAMLAH</sequence>
<dbReference type="SUPFAM" id="SSF88723">
    <property type="entry name" value="PIN domain-like"/>
    <property type="match status" value="1"/>
</dbReference>
<evidence type="ECO:0000256" key="5">
    <source>
        <dbReference type="HAMAP-Rule" id="MF_00265"/>
    </source>
</evidence>
<evidence type="ECO:0000256" key="1">
    <source>
        <dbReference type="ARBA" id="ARBA00022649"/>
    </source>
</evidence>
<dbReference type="HAMAP" id="MF_00265">
    <property type="entry name" value="VapC_Nob1"/>
    <property type="match status" value="1"/>
</dbReference>
<dbReference type="GO" id="GO:0016787">
    <property type="term" value="F:hydrolase activity"/>
    <property type="evidence" value="ECO:0007669"/>
    <property type="project" value="UniProtKB-KW"/>
</dbReference>
<keyword evidence="1 5" id="KW-1277">Toxin-antitoxin system</keyword>
<reference evidence="7 8" key="1">
    <citation type="submission" date="2020-04" db="EMBL/GenBank/DDBJ databases">
        <authorList>
            <person name="De Canck E."/>
        </authorList>
    </citation>
    <scope>NUCLEOTIDE SEQUENCE [LARGE SCALE GENOMIC DNA]</scope>
    <source>
        <strain evidence="7 8">LMG 28138</strain>
    </source>
</reference>
<comment type="similarity">
    <text evidence="5">Belongs to the PINc/VapC protein family.</text>
</comment>
<dbReference type="InterPro" id="IPR029060">
    <property type="entry name" value="PIN-like_dom_sf"/>
</dbReference>
<organism evidence="7 8">
    <name type="scientific">Pararobbsia alpina</name>
    <dbReference type="NCBI Taxonomy" id="621374"/>
    <lineage>
        <taxon>Bacteria</taxon>
        <taxon>Pseudomonadati</taxon>
        <taxon>Pseudomonadota</taxon>
        <taxon>Betaproteobacteria</taxon>
        <taxon>Burkholderiales</taxon>
        <taxon>Burkholderiaceae</taxon>
        <taxon>Pararobbsia</taxon>
    </lineage>
</organism>
<evidence type="ECO:0000313" key="8">
    <source>
        <dbReference type="Proteomes" id="UP000494115"/>
    </source>
</evidence>
<dbReference type="GO" id="GO:0000287">
    <property type="term" value="F:magnesium ion binding"/>
    <property type="evidence" value="ECO:0007669"/>
    <property type="project" value="UniProtKB-UniRule"/>
</dbReference>
<keyword evidence="2 5" id="KW-0540">Nuclease</keyword>
<dbReference type="AlphaFoldDB" id="A0A6S7BX84"/>
<evidence type="ECO:0000256" key="3">
    <source>
        <dbReference type="ARBA" id="ARBA00022723"/>
    </source>
</evidence>
<feature type="binding site" evidence="5">
    <location>
        <position position="86"/>
    </location>
    <ligand>
        <name>Mg(2+)</name>
        <dbReference type="ChEBI" id="CHEBI:18420"/>
    </ligand>
</feature>
<dbReference type="InterPro" id="IPR022907">
    <property type="entry name" value="VapC_family"/>
</dbReference>
<dbReference type="EC" id="3.1.-.-" evidence="5"/>
<protein>
    <recommendedName>
        <fullName evidence="5">Ribonuclease VapC</fullName>
        <shortName evidence="5">RNase VapC</shortName>
        <ecNumber evidence="5">3.1.-.-</ecNumber>
    </recommendedName>
    <alternativeName>
        <fullName evidence="5">Toxin VapC</fullName>
    </alternativeName>
</protein>
<dbReference type="EMBL" id="CADIKM010000044">
    <property type="protein sequence ID" value="CAB3801819.1"/>
    <property type="molecule type" value="Genomic_DNA"/>
</dbReference>
<gene>
    <name evidence="5" type="primary">vapC</name>
    <name evidence="7" type="ORF">LMG28138_05074</name>
</gene>
<proteinExistence type="inferred from homology"/>
<dbReference type="Pfam" id="PF01850">
    <property type="entry name" value="PIN"/>
    <property type="match status" value="1"/>
</dbReference>
<dbReference type="Gene3D" id="3.40.50.1010">
    <property type="entry name" value="5'-nuclease"/>
    <property type="match status" value="1"/>
</dbReference>